<dbReference type="GO" id="GO:0004022">
    <property type="term" value="F:alcohol dehydrogenase (NAD+) activity"/>
    <property type="evidence" value="ECO:0007669"/>
    <property type="project" value="TreeGrafter"/>
</dbReference>
<dbReference type="InterPro" id="IPR001670">
    <property type="entry name" value="ADH_Fe/GldA"/>
</dbReference>
<comment type="similarity">
    <text evidence="1">Belongs to the iron-containing alcohol dehydrogenase family.</text>
</comment>
<dbReference type="KEGG" id="mauu:NCTC10437_05220"/>
<protein>
    <submittedName>
        <fullName evidence="7">Iron-containing alcohol dehydrogenase</fullName>
        <ecNumber evidence="7">1.1.1.202</ecNumber>
    </submittedName>
</protein>
<dbReference type="Proteomes" id="UP000279306">
    <property type="component" value="Chromosome"/>
</dbReference>
<feature type="region of interest" description="Disordered" evidence="4">
    <location>
        <begin position="383"/>
        <end position="422"/>
    </location>
</feature>
<feature type="domain" description="Alcohol dehydrogenase iron-type/glycerol dehydrogenase GldA" evidence="5">
    <location>
        <begin position="29"/>
        <end position="196"/>
    </location>
</feature>
<dbReference type="FunFam" id="3.40.50.1970:FF:000003">
    <property type="entry name" value="Alcohol dehydrogenase, iron-containing"/>
    <property type="match status" value="1"/>
</dbReference>
<keyword evidence="3" id="KW-0520">NAD</keyword>
<dbReference type="PANTHER" id="PTHR11496">
    <property type="entry name" value="ALCOHOL DEHYDROGENASE"/>
    <property type="match status" value="1"/>
</dbReference>
<evidence type="ECO:0000256" key="3">
    <source>
        <dbReference type="ARBA" id="ARBA00023027"/>
    </source>
</evidence>
<gene>
    <name evidence="7" type="primary">dhaT</name>
    <name evidence="7" type="ORF">NCTC10437_05220</name>
</gene>
<dbReference type="EMBL" id="LR134356">
    <property type="protein sequence ID" value="VEG58194.1"/>
    <property type="molecule type" value="Genomic_DNA"/>
</dbReference>
<proteinExistence type="inferred from homology"/>
<dbReference type="InterPro" id="IPR018211">
    <property type="entry name" value="ADH_Fe_CS"/>
</dbReference>
<evidence type="ECO:0000313" key="8">
    <source>
        <dbReference type="Proteomes" id="UP000279306"/>
    </source>
</evidence>
<dbReference type="Gene3D" id="1.20.1090.10">
    <property type="entry name" value="Dehydroquinate synthase-like - alpha domain"/>
    <property type="match status" value="1"/>
</dbReference>
<evidence type="ECO:0000259" key="5">
    <source>
        <dbReference type="Pfam" id="PF00465"/>
    </source>
</evidence>
<dbReference type="Pfam" id="PF00465">
    <property type="entry name" value="Fe-ADH"/>
    <property type="match status" value="1"/>
</dbReference>
<dbReference type="InterPro" id="IPR056798">
    <property type="entry name" value="ADH_Fe_C"/>
</dbReference>
<dbReference type="PROSITE" id="PS00913">
    <property type="entry name" value="ADH_IRON_1"/>
    <property type="match status" value="1"/>
</dbReference>
<dbReference type="GO" id="GO:0046872">
    <property type="term" value="F:metal ion binding"/>
    <property type="evidence" value="ECO:0007669"/>
    <property type="project" value="InterPro"/>
</dbReference>
<dbReference type="STRING" id="1791.GCA_001049355_04132"/>
<dbReference type="Pfam" id="PF25137">
    <property type="entry name" value="ADH_Fe_C"/>
    <property type="match status" value="1"/>
</dbReference>
<keyword evidence="8" id="KW-1185">Reference proteome</keyword>
<dbReference type="SUPFAM" id="SSF56796">
    <property type="entry name" value="Dehydroquinate synthase-like"/>
    <property type="match status" value="1"/>
</dbReference>
<name>A0A448J0Q3_MYCAU</name>
<dbReference type="EC" id="1.1.1.202" evidence="7"/>
<dbReference type="InterPro" id="IPR039697">
    <property type="entry name" value="Alcohol_dehydrogenase_Fe"/>
</dbReference>
<organism evidence="7 8">
    <name type="scientific">Mycolicibacterium aurum</name>
    <name type="common">Mycobacterium aurum</name>
    <dbReference type="NCBI Taxonomy" id="1791"/>
    <lineage>
        <taxon>Bacteria</taxon>
        <taxon>Bacillati</taxon>
        <taxon>Actinomycetota</taxon>
        <taxon>Actinomycetes</taxon>
        <taxon>Mycobacteriales</taxon>
        <taxon>Mycobacteriaceae</taxon>
        <taxon>Mycolicibacterium</taxon>
    </lineage>
</organism>
<evidence type="ECO:0000256" key="2">
    <source>
        <dbReference type="ARBA" id="ARBA00023002"/>
    </source>
</evidence>
<feature type="domain" description="Fe-containing alcohol dehydrogenase-like C-terminal" evidence="6">
    <location>
        <begin position="208"/>
        <end position="329"/>
    </location>
</feature>
<dbReference type="PANTHER" id="PTHR11496:SF102">
    <property type="entry name" value="ALCOHOL DEHYDROGENASE 4"/>
    <property type="match status" value="1"/>
</dbReference>
<dbReference type="Gene3D" id="3.40.50.1970">
    <property type="match status" value="1"/>
</dbReference>
<feature type="compositionally biased region" description="Polar residues" evidence="4">
    <location>
        <begin position="386"/>
        <end position="403"/>
    </location>
</feature>
<keyword evidence="2 7" id="KW-0560">Oxidoreductase</keyword>
<evidence type="ECO:0000259" key="6">
    <source>
        <dbReference type="Pfam" id="PF25137"/>
    </source>
</evidence>
<evidence type="ECO:0000256" key="1">
    <source>
        <dbReference type="ARBA" id="ARBA00007358"/>
    </source>
</evidence>
<reference evidence="7 8" key="1">
    <citation type="submission" date="2018-12" db="EMBL/GenBank/DDBJ databases">
        <authorList>
            <consortium name="Pathogen Informatics"/>
        </authorList>
    </citation>
    <scope>NUCLEOTIDE SEQUENCE [LARGE SCALE GENOMIC DNA]</scope>
    <source>
        <strain evidence="7 8">NCTC10437</strain>
    </source>
</reference>
<evidence type="ECO:0000256" key="4">
    <source>
        <dbReference type="SAM" id="MobiDB-lite"/>
    </source>
</evidence>
<evidence type="ECO:0000313" key="7">
    <source>
        <dbReference type="EMBL" id="VEG58194.1"/>
    </source>
</evidence>
<sequence>MGARYPTLTSEHDRGSAASAPRLLKFHAPEIVFGIDSMVEAAHAAMRLGALRPLLVTDPGLIEAGWSDEMVGHLAGVGVQGAIWSDLTPNPKDHEIAAGFEKYAEHGCDVIVAVGGGSVIDAAKGVAILAANGGDILDYEGVDKAQMPIPPLVVVPSTSGTGADVSQFCIVTDTTRNTKITILGRALVPDITVIDPRLLTTMPEWLNAATGLDALTHGIEAFVSLGHNQLTDHHALRAVQMVTDNLVHTMERPGEMSARVLMAQAALEAGLAFTNAILGAAHAMSHQVGGLLDLPHGVINGILLPHVIRFNAEADPEPLTRPKDRLTEVRMSRRSSTRITGANVRMTPTYTSTAIHRSTSGAATRTAIGPSATATARTTMSARMPNHTTTPSVLSTVKPSSAHSRGRNRRHASPIPIPAPKIERPITTVSSPLSSVDDSAVVMPAARVEPSQLTIIPADASSPPSESANSPVNVRGHTDNTSATICVATTTIVVRPSVALGLARM</sequence>
<accession>A0A448J0Q3</accession>
<dbReference type="AlphaFoldDB" id="A0A448J0Q3"/>
<dbReference type="GO" id="GO:0047516">
    <property type="term" value="F:1,3-propanediol dehydrogenase activity"/>
    <property type="evidence" value="ECO:0007669"/>
    <property type="project" value="UniProtKB-EC"/>
</dbReference>